<keyword evidence="2" id="KW-1133">Transmembrane helix</keyword>
<evidence type="ECO:0008006" key="5">
    <source>
        <dbReference type="Google" id="ProtNLM"/>
    </source>
</evidence>
<comment type="caution">
    <text evidence="3">The sequence shown here is derived from an EMBL/GenBank/DDBJ whole genome shotgun (WGS) entry which is preliminary data.</text>
</comment>
<name>A0ABT2D3S8_9BURK</name>
<feature type="transmembrane region" description="Helical" evidence="2">
    <location>
        <begin position="292"/>
        <end position="313"/>
    </location>
</feature>
<evidence type="ECO:0000256" key="1">
    <source>
        <dbReference type="SAM" id="MobiDB-lite"/>
    </source>
</evidence>
<evidence type="ECO:0000256" key="2">
    <source>
        <dbReference type="SAM" id="Phobius"/>
    </source>
</evidence>
<accession>A0ABT2D3S8</accession>
<gene>
    <name evidence="3" type="ORF">NX778_22100</name>
</gene>
<organism evidence="3 4">
    <name type="scientific">Massilia terrae</name>
    <dbReference type="NCBI Taxonomy" id="1811224"/>
    <lineage>
        <taxon>Bacteria</taxon>
        <taxon>Pseudomonadati</taxon>
        <taxon>Pseudomonadota</taxon>
        <taxon>Betaproteobacteria</taxon>
        <taxon>Burkholderiales</taxon>
        <taxon>Oxalobacteraceae</taxon>
        <taxon>Telluria group</taxon>
        <taxon>Massilia</taxon>
    </lineage>
</organism>
<proteinExistence type="predicted"/>
<dbReference type="EMBL" id="JANUGU010000010">
    <property type="protein sequence ID" value="MCS0660769.1"/>
    <property type="molecule type" value="Genomic_DNA"/>
</dbReference>
<sequence>MNQTLQNILNELTQIVSALQAFPGDQPFSIAQNNWTFPGITKDELVAEVNERIDLIRTRAPTDLGIHEKPIGDYVRRLAYLRQATIPNFPGNPGAGAPAFFITLNGLSKALAPALKTDNEVAQEISQATKRITTRLRAIESRLNDSDPRSEQLTEMVERIEKAYQAADQLPLDLDALSEGRNKLSAILEAAQIDRDSISEDQVAVAAVMARLSTNEAEAKSVLEACHSAYAAATSQGLAAAFTERSKALATSMWIWTAAFIVALIAGAFFGAQRVHEIGELLKSPAMTNWALSINLLLAALSVGAPIWFGWMATKQINQRFRLSEDYAFKASVSRAYEGYRREAARIDKDMEARLLASALTRLDEQPLRFVEMDNHGTPWHELASSDFVKSAMRSVPGFADKVIELARSAVQPNTKPAANDPSKTVAQGPESAATPGQ</sequence>
<evidence type="ECO:0000313" key="3">
    <source>
        <dbReference type="EMBL" id="MCS0660769.1"/>
    </source>
</evidence>
<dbReference type="RefSeq" id="WP_258813967.1">
    <property type="nucleotide sequence ID" value="NZ_JANUGU010000010.1"/>
</dbReference>
<evidence type="ECO:0000313" key="4">
    <source>
        <dbReference type="Proteomes" id="UP001204621"/>
    </source>
</evidence>
<keyword evidence="4" id="KW-1185">Reference proteome</keyword>
<feature type="region of interest" description="Disordered" evidence="1">
    <location>
        <begin position="410"/>
        <end position="438"/>
    </location>
</feature>
<feature type="transmembrane region" description="Helical" evidence="2">
    <location>
        <begin position="253"/>
        <end position="272"/>
    </location>
</feature>
<feature type="compositionally biased region" description="Polar residues" evidence="1">
    <location>
        <begin position="411"/>
        <end position="426"/>
    </location>
</feature>
<keyword evidence="2" id="KW-0812">Transmembrane</keyword>
<protein>
    <recommendedName>
        <fullName evidence="5">MFS transporter</fullName>
    </recommendedName>
</protein>
<reference evidence="3 4" key="1">
    <citation type="submission" date="2022-08" db="EMBL/GenBank/DDBJ databases">
        <title>Reclassification of Massilia species as members of the genera Telluria, Duganella, Pseudoduganella, Mokoshia gen. nov. and Zemynaea gen. nov. using orthogonal and non-orthogonal genome-based approaches.</title>
        <authorList>
            <person name="Bowman J.P."/>
        </authorList>
    </citation>
    <scope>NUCLEOTIDE SEQUENCE [LARGE SCALE GENOMIC DNA]</scope>
    <source>
        <strain evidence="3 4">JCM 31606</strain>
    </source>
</reference>
<keyword evidence="2" id="KW-0472">Membrane</keyword>
<dbReference type="Proteomes" id="UP001204621">
    <property type="component" value="Unassembled WGS sequence"/>
</dbReference>